<dbReference type="AlphaFoldDB" id="A0A2S0WQ15"/>
<dbReference type="PANTHER" id="PTHR37042:SF4">
    <property type="entry name" value="OUTER MEMBRANE PROTEIN RV1973"/>
    <property type="match status" value="1"/>
</dbReference>
<name>A0A2S0WQ15_9ACTN</name>
<dbReference type="RefSeq" id="WP_108579757.1">
    <property type="nucleotide sequence ID" value="NZ_CP026952.1"/>
</dbReference>
<feature type="transmembrane region" description="Helical" evidence="4">
    <location>
        <begin position="88"/>
        <end position="108"/>
    </location>
</feature>
<dbReference type="KEGG" id="aez:C3E78_15000"/>
<sequence length="267" mass="28325">MSEPTGPVRRRRIAGESAPVVPERKAPAPRRTPTRKPVVKKAAPAAKASTPAAAVATKPARPASSKPTVASPPRERTPSRPSRSDLRWLVPAVVVTAVVLVLGALLAVRGVADLRDDSSDLDKAQRQATSAAATSAESIFSYRFDQLDQYVTDSQALMTPAFAKTFAKIGPVLDEIAPQNKVQVKAVARNAAPIDCGEECSTTKVDVLVFVDMVRLVGGSDKTTVFPNRIKVSMVKQDDGWLVGDIVTLSNSPALPGETPQADEKAN</sequence>
<dbReference type="PANTHER" id="PTHR37042">
    <property type="entry name" value="OUTER MEMBRANE PROTEIN RV1973"/>
    <property type="match status" value="1"/>
</dbReference>
<accession>A0A5F2EXT9</accession>
<accession>A0A2S0WQ15</accession>
<evidence type="ECO:0000256" key="1">
    <source>
        <dbReference type="ARBA" id="ARBA00004370"/>
    </source>
</evidence>
<feature type="region of interest" description="Disordered" evidence="3">
    <location>
        <begin position="1"/>
        <end position="83"/>
    </location>
</feature>
<evidence type="ECO:0000256" key="4">
    <source>
        <dbReference type="SAM" id="Phobius"/>
    </source>
</evidence>
<feature type="compositionally biased region" description="Basic and acidic residues" evidence="3">
    <location>
        <begin position="73"/>
        <end position="83"/>
    </location>
</feature>
<dbReference type="OrthoDB" id="3829670at2"/>
<protein>
    <submittedName>
        <fullName evidence="5">Uncharacterized protein</fullName>
    </submittedName>
</protein>
<keyword evidence="2 4" id="KW-0472">Membrane</keyword>
<organism evidence="5 6">
    <name type="scientific">Aeromicrobium chenweiae</name>
    <dbReference type="NCBI Taxonomy" id="2079793"/>
    <lineage>
        <taxon>Bacteria</taxon>
        <taxon>Bacillati</taxon>
        <taxon>Actinomycetota</taxon>
        <taxon>Actinomycetes</taxon>
        <taxon>Propionibacteriales</taxon>
        <taxon>Nocardioidaceae</taxon>
        <taxon>Aeromicrobium</taxon>
    </lineage>
</organism>
<evidence type="ECO:0000313" key="5">
    <source>
        <dbReference type="EMBL" id="AWB93417.1"/>
    </source>
</evidence>
<feature type="compositionally biased region" description="Low complexity" evidence="3">
    <location>
        <begin position="40"/>
        <end position="64"/>
    </location>
</feature>
<evidence type="ECO:0000256" key="3">
    <source>
        <dbReference type="SAM" id="MobiDB-lite"/>
    </source>
</evidence>
<keyword evidence="6" id="KW-1185">Reference proteome</keyword>
<comment type="subcellular location">
    <subcellularLocation>
        <location evidence="1">Membrane</location>
    </subcellularLocation>
</comment>
<dbReference type="EMBL" id="CP026952">
    <property type="protein sequence ID" value="AWB93417.1"/>
    <property type="molecule type" value="Genomic_DNA"/>
</dbReference>
<proteinExistence type="predicted"/>
<dbReference type="Proteomes" id="UP000244384">
    <property type="component" value="Chromosome"/>
</dbReference>
<gene>
    <name evidence="5" type="ORF">C3E78_15000</name>
</gene>
<keyword evidence="4" id="KW-1133">Transmembrane helix</keyword>
<reference evidence="6" key="1">
    <citation type="submission" date="2018-01" db="EMBL/GenBank/DDBJ databases">
        <authorList>
            <person name="Li J."/>
        </authorList>
    </citation>
    <scope>NUCLEOTIDE SEQUENCE [LARGE SCALE GENOMIC DNA]</scope>
    <source>
        <strain evidence="6">592</strain>
    </source>
</reference>
<evidence type="ECO:0000313" key="6">
    <source>
        <dbReference type="Proteomes" id="UP000244384"/>
    </source>
</evidence>
<dbReference type="GO" id="GO:0016020">
    <property type="term" value="C:membrane"/>
    <property type="evidence" value="ECO:0007669"/>
    <property type="project" value="UniProtKB-SubCell"/>
</dbReference>
<evidence type="ECO:0000256" key="2">
    <source>
        <dbReference type="ARBA" id="ARBA00023136"/>
    </source>
</evidence>
<keyword evidence="4" id="KW-0812">Transmembrane</keyword>